<dbReference type="InterPro" id="IPR051083">
    <property type="entry name" value="GrpII_Intron_Splice-Mob/Def"/>
</dbReference>
<reference evidence="3 4" key="1">
    <citation type="journal article" date="2014" name="Environ. Microbiol.">
        <title>Insights into organohalide respiration and the versatile catabolism of Sulfurospirillum multivorans gained from comparative genomics and physiological studies.</title>
        <authorList>
            <person name="Goris T."/>
            <person name="Schubert T."/>
            <person name="Gadkari J."/>
            <person name="Wubet T."/>
            <person name="Tarkka M."/>
            <person name="Buscot F."/>
            <person name="Adrian L."/>
            <person name="Diekert G."/>
        </authorList>
    </citation>
    <scope>NUCLEOTIDE SEQUENCE [LARGE SCALE GENOMIC DNA]</scope>
    <source>
        <strain evidence="4">DM 12446 / JCM 15788 / NBRC 109480</strain>
    </source>
</reference>
<dbReference type="InterPro" id="IPR043502">
    <property type="entry name" value="DNA/RNA_pol_sf"/>
</dbReference>
<name>A0AA86AM77_SULMK</name>
<keyword evidence="3" id="KW-0808">Transferase</keyword>
<evidence type="ECO:0000256" key="1">
    <source>
        <dbReference type="ARBA" id="ARBA00034120"/>
    </source>
</evidence>
<dbReference type="PROSITE" id="PS50878">
    <property type="entry name" value="RT_POL"/>
    <property type="match status" value="1"/>
</dbReference>
<dbReference type="RefSeq" id="WP_038533249.1">
    <property type="nucleotide sequence ID" value="NZ_CP007201.1"/>
</dbReference>
<dbReference type="PANTHER" id="PTHR34047:SF8">
    <property type="entry name" value="PROTEIN YKFC"/>
    <property type="match status" value="1"/>
</dbReference>
<dbReference type="KEGG" id="smul:SMUL_1819"/>
<dbReference type="InterPro" id="IPR030931">
    <property type="entry name" value="Group_II_RT_mat"/>
</dbReference>
<dbReference type="SMART" id="SM00507">
    <property type="entry name" value="HNHc"/>
    <property type="match status" value="1"/>
</dbReference>
<accession>A0AA86AM77</accession>
<dbReference type="Proteomes" id="UP000019322">
    <property type="component" value="Chromosome"/>
</dbReference>
<dbReference type="Gene3D" id="1.10.30.50">
    <property type="match status" value="1"/>
</dbReference>
<keyword evidence="3" id="KW-0548">Nucleotidyltransferase</keyword>
<dbReference type="InterPro" id="IPR003615">
    <property type="entry name" value="HNH_nuc"/>
</dbReference>
<protein>
    <submittedName>
        <fullName evidence="3">Retron-type reverse transcriptase</fullName>
    </submittedName>
</protein>
<dbReference type="GO" id="GO:0003964">
    <property type="term" value="F:RNA-directed DNA polymerase activity"/>
    <property type="evidence" value="ECO:0007669"/>
    <property type="project" value="UniProtKB-KW"/>
</dbReference>
<keyword evidence="3" id="KW-0695">RNA-directed DNA polymerase</keyword>
<evidence type="ECO:0000259" key="2">
    <source>
        <dbReference type="PROSITE" id="PS50878"/>
    </source>
</evidence>
<organism evidence="3 4">
    <name type="scientific">Sulfurospirillum multivorans (strain DM 12446 / JCM 15788 / NBRC 109480)</name>
    <dbReference type="NCBI Taxonomy" id="1150621"/>
    <lineage>
        <taxon>Bacteria</taxon>
        <taxon>Pseudomonadati</taxon>
        <taxon>Campylobacterota</taxon>
        <taxon>Epsilonproteobacteria</taxon>
        <taxon>Campylobacterales</taxon>
        <taxon>Sulfurospirillaceae</taxon>
        <taxon>Sulfurospirillum</taxon>
    </lineage>
</organism>
<dbReference type="CDD" id="cd01651">
    <property type="entry name" value="RT_G2_intron"/>
    <property type="match status" value="1"/>
</dbReference>
<dbReference type="AlphaFoldDB" id="A0AA86AM77"/>
<evidence type="ECO:0000313" key="4">
    <source>
        <dbReference type="Proteomes" id="UP000019322"/>
    </source>
</evidence>
<dbReference type="InterPro" id="IPR000477">
    <property type="entry name" value="RT_dom"/>
</dbReference>
<dbReference type="NCBIfam" id="TIGR04416">
    <property type="entry name" value="group_II_RT_mat"/>
    <property type="match status" value="1"/>
</dbReference>
<proteinExistence type="inferred from homology"/>
<dbReference type="CDD" id="cd00085">
    <property type="entry name" value="HNHc"/>
    <property type="match status" value="1"/>
</dbReference>
<dbReference type="EMBL" id="CP007201">
    <property type="protein sequence ID" value="AHJ13074.1"/>
    <property type="molecule type" value="Genomic_DNA"/>
</dbReference>
<dbReference type="Pfam" id="PF00078">
    <property type="entry name" value="RVT_1"/>
    <property type="match status" value="1"/>
</dbReference>
<comment type="similarity">
    <text evidence="1">Belongs to the bacterial reverse transcriptase family.</text>
</comment>
<feature type="domain" description="Reverse transcriptase" evidence="2">
    <location>
        <begin position="87"/>
        <end position="343"/>
    </location>
</feature>
<dbReference type="PANTHER" id="PTHR34047">
    <property type="entry name" value="NUCLEAR INTRON MATURASE 1, MITOCHONDRIAL-RELATED"/>
    <property type="match status" value="1"/>
</dbReference>
<evidence type="ECO:0000313" key="3">
    <source>
        <dbReference type="EMBL" id="AHJ13074.1"/>
    </source>
</evidence>
<dbReference type="SUPFAM" id="SSF56672">
    <property type="entry name" value="DNA/RNA polymerases"/>
    <property type="match status" value="1"/>
</dbReference>
<gene>
    <name evidence="3" type="ORF">SMUL_1819</name>
</gene>
<sequence>MSKIIENPKRQTLRNNEYYDFQVVQDQLYADSLNDKIFTNLMSKITDRDNVLLAYRNIKKNTGSNTKGTDGKTIAYLARMEPDDLVKFVEAKLKNYQPQAVRRVEIPKPDGKMRPLGIPTISDRLVQQCILQVLEPICEAKFYKHSYGFRPLRGTKHAIARAYHLAHKNNLHYVVDVDIKGFFDNIDHGKLLKQLWTLGIRDKALIAIISKLLKAEIEGIGTPEKGTPQGGIISPLLANVALNEFDHWIASQWVNMKTKSTHTGRQAQTHKIEAIKQSNLKEVYIVRYADDFKLFCRNHNHAKRIFEATKLWLKERLGLEISPEKSKIVNLRKSYSDFLGIKLKVTTKGKVKNKNDNKWVVKSHIGLKAFKKILLTMREHAKAVQKPKDSGKSAVMRLNSYIIGVHNYYNCATNCNLDFSAIAYRTRSILKNRLKPRKAKEKEPIPKYIKDMYGKSKQLRFVYDTPLIPIGYVQHQTQLNYRGYSIYKANDREQIHTEQKAVPIENLKYLVANPAKGQSAEYNDNRISLYVGQYGKCYVLGNTLDVDEIHCHHKKPRALNGKDEYKNLVILHANVHRLIHATDNETINRFTNLLELNAGQLERVNKLRVLAGNQLIA</sequence>